<dbReference type="EMBL" id="LR593887">
    <property type="protein sequence ID" value="VTS03222.1"/>
    <property type="molecule type" value="Genomic_DNA"/>
</dbReference>
<keyword evidence="1" id="KW-0812">Transmembrane</keyword>
<dbReference type="InterPro" id="IPR025857">
    <property type="entry name" value="MacB_PCD"/>
</dbReference>
<evidence type="ECO:0000256" key="1">
    <source>
        <dbReference type="SAM" id="Phobius"/>
    </source>
</evidence>
<evidence type="ECO:0000259" key="2">
    <source>
        <dbReference type="Pfam" id="PF12704"/>
    </source>
</evidence>
<dbReference type="EMBL" id="LR586016">
    <property type="protein sequence ID" value="VIP03045.1"/>
    <property type="molecule type" value="Genomic_DNA"/>
</dbReference>
<keyword evidence="1" id="KW-1133">Transmembrane helix</keyword>
<dbReference type="GO" id="GO:0022857">
    <property type="term" value="F:transmembrane transporter activity"/>
    <property type="evidence" value="ECO:0007669"/>
    <property type="project" value="TreeGrafter"/>
</dbReference>
<name>A0A6C2YPU4_9BACT</name>
<proteinExistence type="predicted"/>
<dbReference type="InterPro" id="IPR050250">
    <property type="entry name" value="Macrolide_Exporter_MacB"/>
</dbReference>
<dbReference type="AlphaFoldDB" id="A0A6C2YPU4"/>
<dbReference type="Pfam" id="PF12704">
    <property type="entry name" value="MacB_PCD"/>
    <property type="match status" value="1"/>
</dbReference>
<dbReference type="KEGG" id="tim:GMBLW1_09150"/>
<keyword evidence="4" id="KW-1185">Reference proteome</keyword>
<evidence type="ECO:0000313" key="4">
    <source>
        <dbReference type="Proteomes" id="UP000464378"/>
    </source>
</evidence>
<dbReference type="PANTHER" id="PTHR30572:SF4">
    <property type="entry name" value="ABC TRANSPORTER PERMEASE YTRF"/>
    <property type="match status" value="1"/>
</dbReference>
<feature type="transmembrane region" description="Helical" evidence="1">
    <location>
        <begin position="20"/>
        <end position="39"/>
    </location>
</feature>
<evidence type="ECO:0000313" key="3">
    <source>
        <dbReference type="EMBL" id="VIP03045.1"/>
    </source>
</evidence>
<dbReference type="Proteomes" id="UP000464378">
    <property type="component" value="Chromosome"/>
</dbReference>
<gene>
    <name evidence="3" type="ORF">GMBLW1_09150</name>
</gene>
<keyword evidence="1" id="KW-0472">Membrane</keyword>
<organism evidence="3">
    <name type="scientific">Tuwongella immobilis</name>
    <dbReference type="NCBI Taxonomy" id="692036"/>
    <lineage>
        <taxon>Bacteria</taxon>
        <taxon>Pseudomonadati</taxon>
        <taxon>Planctomycetota</taxon>
        <taxon>Planctomycetia</taxon>
        <taxon>Gemmatales</taxon>
        <taxon>Gemmataceae</taxon>
        <taxon>Tuwongella</taxon>
    </lineage>
</organism>
<dbReference type="GO" id="GO:0005886">
    <property type="term" value="C:plasma membrane"/>
    <property type="evidence" value="ECO:0007669"/>
    <property type="project" value="TreeGrafter"/>
</dbReference>
<feature type="transmembrane region" description="Helical" evidence="1">
    <location>
        <begin position="358"/>
        <end position="382"/>
    </location>
</feature>
<dbReference type="PANTHER" id="PTHR30572">
    <property type="entry name" value="MEMBRANE COMPONENT OF TRANSPORTER-RELATED"/>
    <property type="match status" value="1"/>
</dbReference>
<feature type="domain" description="MacB-like periplasmic core" evidence="2">
    <location>
        <begin position="82"/>
        <end position="202"/>
    </location>
</feature>
<dbReference type="InParanoid" id="A0A6C2YPU4"/>
<accession>A0A6C2YPU4</accession>
<dbReference type="RefSeq" id="WP_162658157.1">
    <property type="nucleotide sequence ID" value="NZ_LR593887.1"/>
</dbReference>
<protein>
    <recommendedName>
        <fullName evidence="2">MacB-like periplasmic core domain-containing protein</fullName>
    </recommendedName>
</protein>
<sequence length="397" mass="43085">MSDVLFLAWHYLRAHRLQTLILGLAVALTLAIPASLWVVSQQGERSLTRRAEQTPILIGSRGSPLELVLNSLYFRTQVPQSLPFRESLQVQQSGLATAIPLYVRFRSQEHAIVGTTLDYFRMRSFRVGQGTAFQRLGDCVVGTRVARMRNVGPGDSLTSTPEQAFDVGGVYPLKMRVVGVLDPTGTPDDDAIFVDIKTAWVIEGLGHGHQDLTTPDVAPAAVLSREQGHVTAKGNAVPAYQEITDANLDSFHFHGDLAAFPITSVIAMPKDEKSATRLLGRYQSAESRLQAVEPVRVLQELLQTVVSVRSYALAALAMVAVVTAGLLVLIQALSLRLRERERRTLVQIGASTGRIRGMILAEAAGVLTFGLILAAALTGLFAQFGAQAVQLWLTRGT</sequence>
<feature type="transmembrane region" description="Helical" evidence="1">
    <location>
        <begin position="311"/>
        <end position="337"/>
    </location>
</feature>
<reference evidence="3" key="1">
    <citation type="submission" date="2019-04" db="EMBL/GenBank/DDBJ databases">
        <authorList>
            <consortium name="Science for Life Laboratories"/>
        </authorList>
    </citation>
    <scope>NUCLEOTIDE SEQUENCE</scope>
    <source>
        <strain evidence="3">MBLW1</strain>
    </source>
</reference>